<gene>
    <name evidence="3" type="ORF">GCM10023353_04650</name>
</gene>
<dbReference type="GO" id="GO:0004386">
    <property type="term" value="F:helicase activity"/>
    <property type="evidence" value="ECO:0007669"/>
    <property type="project" value="UniProtKB-KW"/>
</dbReference>
<dbReference type="Gene3D" id="3.40.50.10810">
    <property type="entry name" value="Tandem AAA-ATPase domain"/>
    <property type="match status" value="1"/>
</dbReference>
<dbReference type="PROSITE" id="PS51192">
    <property type="entry name" value="HELICASE_ATP_BIND_1"/>
    <property type="match status" value="1"/>
</dbReference>
<sequence>MASGFDSNGLTTMSNPSLVLGLSGEVTRARLTASEGREADLRRLALNFRTCVQRSPSSIEIDIDELLTSLEVLNRWPHTAAGDVEWDPQLRTLVVDSIQDSQSVSSELEGEEWRASYDEATLSELIGSEWIGELTSFQQRDIAKLLALRHGANFSVPGAGKTRVGLAVFSVLRKRDGLERLLIVGPKSSFNAWQYENLECMSPALSMDFPEEYPSESADAVVINYERLPRMVGALSRWLAEKPSMIVLDEAHRMKLGAEGAYGSACLALGPRSNRRLILTGTPAPNGVKDLENLFGFVWPGMGRQSVRRAVGAGSLAAASRALNPLFVRTTKSELNLPPVDTVLRRVALPPLHAEIYRALVGQFSARAFGAEGDFQALGRIVMYMLMAATSPALLAEGSSRYEPLAFQVPPLPVPGNASLYELMRELPAYEVSPKYQEVLKIVTENVAQGRKTLVWSTFIRNLETLRGMLASYVPAVVHGGTVDREEQIRRFRTDPSCMVLLSNAATLGEGISLHHECHDAVYVDRDFAAGRFLQSLDRIHRLGLSQDVLTRITVLVSEGTIDEVVAARLARKLEFMGGVLDDPAVQQLADLDEEDTRGSGLDQRDLQALIGYLRSSAA</sequence>
<dbReference type="InterPro" id="IPR049730">
    <property type="entry name" value="SNF2/RAD54-like_C"/>
</dbReference>
<dbReference type="SUPFAM" id="SSF52540">
    <property type="entry name" value="P-loop containing nucleoside triphosphate hydrolases"/>
    <property type="match status" value="2"/>
</dbReference>
<evidence type="ECO:0000256" key="1">
    <source>
        <dbReference type="ARBA" id="ARBA00022801"/>
    </source>
</evidence>
<dbReference type="InterPro" id="IPR014001">
    <property type="entry name" value="Helicase_ATP-bd"/>
</dbReference>
<dbReference type="InterPro" id="IPR027417">
    <property type="entry name" value="P-loop_NTPase"/>
</dbReference>
<comment type="caution">
    <text evidence="3">The sequence shown here is derived from an EMBL/GenBank/DDBJ whole genome shotgun (WGS) entry which is preliminary data.</text>
</comment>
<reference evidence="4" key="1">
    <citation type="journal article" date="2019" name="Int. J. Syst. Evol. Microbiol.">
        <title>The Global Catalogue of Microorganisms (GCM) 10K type strain sequencing project: providing services to taxonomists for standard genome sequencing and annotation.</title>
        <authorList>
            <consortium name="The Broad Institute Genomics Platform"/>
            <consortium name="The Broad Institute Genome Sequencing Center for Infectious Disease"/>
            <person name="Wu L."/>
            <person name="Ma J."/>
        </authorList>
    </citation>
    <scope>NUCLEOTIDE SEQUENCE [LARGE SCALE GENOMIC DNA]</scope>
    <source>
        <strain evidence="4">JCM 18542</strain>
    </source>
</reference>
<proteinExistence type="predicted"/>
<keyword evidence="3" id="KW-0347">Helicase</keyword>
<keyword evidence="3" id="KW-0547">Nucleotide-binding</keyword>
<dbReference type="Gene3D" id="3.40.50.300">
    <property type="entry name" value="P-loop containing nucleotide triphosphate hydrolases"/>
    <property type="match status" value="1"/>
</dbReference>
<dbReference type="RefSeq" id="WP_242474335.1">
    <property type="nucleotide sequence ID" value="NZ_BAABKQ010000001.1"/>
</dbReference>
<keyword evidence="3" id="KW-0067">ATP-binding</keyword>
<keyword evidence="1" id="KW-0378">Hydrolase</keyword>
<dbReference type="Pfam" id="PF00176">
    <property type="entry name" value="SNF2-rel_dom"/>
    <property type="match status" value="1"/>
</dbReference>
<dbReference type="InterPro" id="IPR001650">
    <property type="entry name" value="Helicase_C-like"/>
</dbReference>
<dbReference type="Pfam" id="PF00271">
    <property type="entry name" value="Helicase_C"/>
    <property type="match status" value="1"/>
</dbReference>
<dbReference type="InterPro" id="IPR038718">
    <property type="entry name" value="SNF2-like_sf"/>
</dbReference>
<evidence type="ECO:0000313" key="4">
    <source>
        <dbReference type="Proteomes" id="UP001500839"/>
    </source>
</evidence>
<dbReference type="InterPro" id="IPR000330">
    <property type="entry name" value="SNF2_N"/>
</dbReference>
<name>A0ABP9C747_9ACTN</name>
<organism evidence="3 4">
    <name type="scientific">Tomitella cavernea</name>
    <dbReference type="NCBI Taxonomy" id="1387982"/>
    <lineage>
        <taxon>Bacteria</taxon>
        <taxon>Bacillati</taxon>
        <taxon>Actinomycetota</taxon>
        <taxon>Actinomycetes</taxon>
        <taxon>Mycobacteriales</taxon>
        <taxon>Tomitella</taxon>
    </lineage>
</organism>
<keyword evidence="4" id="KW-1185">Reference proteome</keyword>
<dbReference type="EMBL" id="BAABKQ010000001">
    <property type="protein sequence ID" value="GAA4805030.1"/>
    <property type="molecule type" value="Genomic_DNA"/>
</dbReference>
<accession>A0ABP9C747</accession>
<feature type="domain" description="Helicase ATP-binding" evidence="2">
    <location>
        <begin position="142"/>
        <end position="301"/>
    </location>
</feature>
<dbReference type="Proteomes" id="UP001500839">
    <property type="component" value="Unassembled WGS sequence"/>
</dbReference>
<dbReference type="SMART" id="SM00487">
    <property type="entry name" value="DEXDc"/>
    <property type="match status" value="1"/>
</dbReference>
<evidence type="ECO:0000313" key="3">
    <source>
        <dbReference type="EMBL" id="GAA4805030.1"/>
    </source>
</evidence>
<dbReference type="PANTHER" id="PTHR10799">
    <property type="entry name" value="SNF2/RAD54 HELICASE FAMILY"/>
    <property type="match status" value="1"/>
</dbReference>
<dbReference type="CDD" id="cd18793">
    <property type="entry name" value="SF2_C_SNF"/>
    <property type="match status" value="1"/>
</dbReference>
<evidence type="ECO:0000259" key="2">
    <source>
        <dbReference type="PROSITE" id="PS51192"/>
    </source>
</evidence>
<protein>
    <submittedName>
        <fullName evidence="3">DEAD/DEAH box helicase</fullName>
    </submittedName>
</protein>